<dbReference type="Proteomes" id="UP000294894">
    <property type="component" value="Chromosome"/>
</dbReference>
<feature type="chain" id="PRO_5020549859" evidence="1">
    <location>
        <begin position="22"/>
        <end position="367"/>
    </location>
</feature>
<name>A0A4P7GJ75_9ACTN</name>
<dbReference type="EMBL" id="CP038267">
    <property type="protein sequence ID" value="QBR92078.1"/>
    <property type="molecule type" value="Genomic_DNA"/>
</dbReference>
<dbReference type="AlphaFoldDB" id="A0A4P7GJ75"/>
<reference evidence="2 3" key="1">
    <citation type="submission" date="2019-03" db="EMBL/GenBank/DDBJ databases">
        <title>Three New Species of Nocardioides, Nocardioides euryhalodurans sp. nov., Nocardioides seonyuensis sp. nov. and Nocardioides eburneoflavus sp. nov., Iolated from Soil.</title>
        <authorList>
            <person name="Roh S.G."/>
            <person name="Lee C."/>
            <person name="Kim M.-K."/>
            <person name="Kim S.B."/>
        </authorList>
    </citation>
    <scope>NUCLEOTIDE SEQUENCE [LARGE SCALE GENOMIC DNA]</scope>
    <source>
        <strain evidence="2 3">MMS17-SY117</strain>
    </source>
</reference>
<dbReference type="OrthoDB" id="928769at2"/>
<dbReference type="Gene3D" id="2.120.10.30">
    <property type="entry name" value="TolB, C-terminal domain"/>
    <property type="match status" value="1"/>
</dbReference>
<feature type="signal peptide" evidence="1">
    <location>
        <begin position="1"/>
        <end position="21"/>
    </location>
</feature>
<accession>A0A4P7GJ75</accession>
<dbReference type="RefSeq" id="WP_135075637.1">
    <property type="nucleotide sequence ID" value="NZ_CP038267.1"/>
</dbReference>
<dbReference type="NCBIfam" id="NF033206">
    <property type="entry name" value="ScyE_fam"/>
    <property type="match status" value="1"/>
</dbReference>
<dbReference type="InterPro" id="IPR048031">
    <property type="entry name" value="ScyD/ScyE-like"/>
</dbReference>
<keyword evidence="1" id="KW-0732">Signal</keyword>
<evidence type="ECO:0000313" key="3">
    <source>
        <dbReference type="Proteomes" id="UP000294894"/>
    </source>
</evidence>
<protein>
    <submittedName>
        <fullName evidence="2">ScyD/ScyE family protein</fullName>
    </submittedName>
</protein>
<proteinExistence type="predicted"/>
<dbReference type="InterPro" id="IPR011042">
    <property type="entry name" value="6-blade_b-propeller_TolB-like"/>
</dbReference>
<keyword evidence="3" id="KW-1185">Reference proteome</keyword>
<gene>
    <name evidence="2" type="ORF">EXE57_07125</name>
</gene>
<evidence type="ECO:0000313" key="2">
    <source>
        <dbReference type="EMBL" id="QBR92078.1"/>
    </source>
</evidence>
<organism evidence="2 3">
    <name type="scientific">Nocardioides euryhalodurans</name>
    <dbReference type="NCBI Taxonomy" id="2518370"/>
    <lineage>
        <taxon>Bacteria</taxon>
        <taxon>Bacillati</taxon>
        <taxon>Actinomycetota</taxon>
        <taxon>Actinomycetes</taxon>
        <taxon>Propionibacteriales</taxon>
        <taxon>Nocardioidaceae</taxon>
        <taxon>Nocardioides</taxon>
    </lineage>
</organism>
<evidence type="ECO:0000256" key="1">
    <source>
        <dbReference type="SAM" id="SignalP"/>
    </source>
</evidence>
<dbReference type="SUPFAM" id="SSF63829">
    <property type="entry name" value="Calcium-dependent phosphotriesterase"/>
    <property type="match status" value="1"/>
</dbReference>
<dbReference type="KEGG" id="noy:EXE57_07125"/>
<sequence>MRRTLTALLGLALSVPMAAGAATAGTVTPSPDDPEVIAEGLLSPLSLAVSKDDKKLWFSQNFAGLLMKSKGGAEPQVVYSADGGTEVGAVSARGKGATFATTAPDGTTALMAISRRGDVSTLADLSGHEESENPDADNAYGVVGISDECAAEWPADDFGPATYTGIVESHPYASTSMRGKRYVADAAANAIISVGGKGAVRTVAVLPPQPLTISAEMAEGLGLPDCVVGLDYLFEPVPTDVEKGPDGKLYVTTLPGGPEDPSLGARGAVHRIDPRKGKVETVATGLLSATGLAVASNGDMYVAELFGGSIARIPAGSSTPEPWASVGLPGDVELGTSGLWATTNVLTGLSGEPGDEPMGEVVLFGGQ</sequence>